<keyword evidence="2" id="KW-1185">Reference proteome</keyword>
<evidence type="ECO:0000313" key="2">
    <source>
        <dbReference type="Proteomes" id="UP000499080"/>
    </source>
</evidence>
<name>A0A4Y2N3R2_ARAVE</name>
<dbReference type="Proteomes" id="UP000499080">
    <property type="component" value="Unassembled WGS sequence"/>
</dbReference>
<accession>A0A4Y2N3R2</accession>
<comment type="caution">
    <text evidence="1">The sequence shown here is derived from an EMBL/GenBank/DDBJ whole genome shotgun (WGS) entry which is preliminary data.</text>
</comment>
<dbReference type="EMBL" id="BGPR01008471">
    <property type="protein sequence ID" value="GBN34035.1"/>
    <property type="molecule type" value="Genomic_DNA"/>
</dbReference>
<organism evidence="1 2">
    <name type="scientific">Araneus ventricosus</name>
    <name type="common">Orbweaver spider</name>
    <name type="synonym">Epeira ventricosa</name>
    <dbReference type="NCBI Taxonomy" id="182803"/>
    <lineage>
        <taxon>Eukaryota</taxon>
        <taxon>Metazoa</taxon>
        <taxon>Ecdysozoa</taxon>
        <taxon>Arthropoda</taxon>
        <taxon>Chelicerata</taxon>
        <taxon>Arachnida</taxon>
        <taxon>Araneae</taxon>
        <taxon>Araneomorphae</taxon>
        <taxon>Entelegynae</taxon>
        <taxon>Araneoidea</taxon>
        <taxon>Araneidae</taxon>
        <taxon>Araneus</taxon>
    </lineage>
</organism>
<proteinExistence type="predicted"/>
<dbReference type="AlphaFoldDB" id="A0A4Y2N3R2"/>
<protein>
    <submittedName>
        <fullName evidence="1">Uncharacterized protein</fullName>
    </submittedName>
</protein>
<gene>
    <name evidence="1" type="ORF">AVEN_6284_1</name>
</gene>
<reference evidence="1 2" key="1">
    <citation type="journal article" date="2019" name="Sci. Rep.">
        <title>Orb-weaving spider Araneus ventricosus genome elucidates the spidroin gene catalogue.</title>
        <authorList>
            <person name="Kono N."/>
            <person name="Nakamura H."/>
            <person name="Ohtoshi R."/>
            <person name="Moran D.A.P."/>
            <person name="Shinohara A."/>
            <person name="Yoshida Y."/>
            <person name="Fujiwara M."/>
            <person name="Mori M."/>
            <person name="Tomita M."/>
            <person name="Arakawa K."/>
        </authorList>
    </citation>
    <scope>NUCLEOTIDE SEQUENCE [LARGE SCALE GENOMIC DNA]</scope>
</reference>
<sequence>MMKTLEPNICTTPAGGRLISYVAFNVQQAYIHCGPSVELDFQPGTLRPRSRDLTTIPPRLRRSIAFPTIKNKRLPSKLRIMGNFVLYALCRHIFCN</sequence>
<evidence type="ECO:0000313" key="1">
    <source>
        <dbReference type="EMBL" id="GBN34035.1"/>
    </source>
</evidence>